<dbReference type="InterPro" id="IPR032675">
    <property type="entry name" value="LRR_dom_sf"/>
</dbReference>
<dbReference type="Gramene" id="TraesARI7B03G04340700.1">
    <property type="protein sequence ID" value="TraesARI7B03G04340700.1"/>
    <property type="gene ID" value="TraesARI7B03G04340700"/>
</dbReference>
<evidence type="ECO:0008006" key="13">
    <source>
        <dbReference type="Google" id="ProtNLM"/>
    </source>
</evidence>
<dbReference type="InterPro" id="IPR038005">
    <property type="entry name" value="RX-like_CC"/>
</dbReference>
<dbReference type="Gramene" id="TraesCLE_scaffold_023820_01G000200.1">
    <property type="protein sequence ID" value="TraesCLE_scaffold_023820_01G000200.1"/>
    <property type="gene ID" value="TraesCLE_scaffold_023820_01G000200"/>
</dbReference>
<dbReference type="Gramene" id="TraesMAC5B03G03018110.1">
    <property type="protein sequence ID" value="TraesMAC5B03G03018110.1"/>
    <property type="gene ID" value="TraesMAC5B03G03018110"/>
</dbReference>
<dbReference type="Gene3D" id="1.10.10.10">
    <property type="entry name" value="Winged helix-like DNA-binding domain superfamily/Winged helix DNA-binding domain"/>
    <property type="match status" value="1"/>
</dbReference>
<dbReference type="Gramene" id="TraesSYM7B03G03993170.1">
    <property type="protein sequence ID" value="TraesSYM7B03G03993170.1"/>
    <property type="gene ID" value="TraesSYM7B03G03993170"/>
</dbReference>
<keyword evidence="5" id="KW-0611">Plant defense</keyword>
<dbReference type="OMA" id="LERVFWE"/>
<dbReference type="InterPro" id="IPR036388">
    <property type="entry name" value="WH-like_DNA-bd_sf"/>
</dbReference>
<accession>A0A3B6LYL3</accession>
<dbReference type="PANTHER" id="PTHR23155">
    <property type="entry name" value="DISEASE RESISTANCE PROTEIN RP"/>
    <property type="match status" value="1"/>
</dbReference>
<evidence type="ECO:0000259" key="10">
    <source>
        <dbReference type="Pfam" id="PF23598"/>
    </source>
</evidence>
<keyword evidence="3" id="KW-0677">Repeat</keyword>
<evidence type="ECO:0000256" key="5">
    <source>
        <dbReference type="ARBA" id="ARBA00022821"/>
    </source>
</evidence>
<dbReference type="Gramene" id="TraesCAD_scaffold_027664_01G000600.1">
    <property type="protein sequence ID" value="TraesCAD_scaffold_027664_01G000600.1"/>
    <property type="gene ID" value="TraesCAD_scaffold_027664_01G000600"/>
</dbReference>
<dbReference type="Gramene" id="TraesPARA_EIv1.0_1760730.1">
    <property type="protein sequence ID" value="TraesPARA_EIv1.0_1760730.1.CDS"/>
    <property type="gene ID" value="TraesPARA_EIv1.0_1760730"/>
</dbReference>
<dbReference type="Gramene" id="TraesJUL5B03G03043100.1">
    <property type="protein sequence ID" value="TraesJUL5B03G03043100.1"/>
    <property type="gene ID" value="TraesJUL5B03G03043100"/>
</dbReference>
<evidence type="ECO:0000259" key="7">
    <source>
        <dbReference type="Pfam" id="PF00931"/>
    </source>
</evidence>
<protein>
    <recommendedName>
        <fullName evidence="13">NB-ARC domain-containing protein</fullName>
    </recommendedName>
</protein>
<dbReference type="Gene3D" id="3.80.10.10">
    <property type="entry name" value="Ribonuclease Inhibitor"/>
    <property type="match status" value="1"/>
</dbReference>
<dbReference type="Gene3D" id="3.40.50.300">
    <property type="entry name" value="P-loop containing nucleotide triphosphate hydrolases"/>
    <property type="match status" value="1"/>
</dbReference>
<dbReference type="Pfam" id="PF23598">
    <property type="entry name" value="LRR_14"/>
    <property type="match status" value="1"/>
</dbReference>
<dbReference type="GO" id="GO:0009626">
    <property type="term" value="P:plant-type hypersensitive response"/>
    <property type="evidence" value="ECO:0007669"/>
    <property type="project" value="UniProtKB-ARBA"/>
</dbReference>
<reference evidence="11" key="2">
    <citation type="submission" date="2018-10" db="UniProtKB">
        <authorList>
            <consortium name="EnsemblPlants"/>
        </authorList>
    </citation>
    <scope>IDENTIFICATION</scope>
</reference>
<comment type="similarity">
    <text evidence="1">Belongs to the disease resistance NB-LRR family.</text>
</comment>
<dbReference type="GO" id="GO:0042742">
    <property type="term" value="P:defense response to bacterium"/>
    <property type="evidence" value="ECO:0007669"/>
    <property type="project" value="UniProtKB-ARBA"/>
</dbReference>
<dbReference type="PRINTS" id="PR00364">
    <property type="entry name" value="DISEASERSIST"/>
</dbReference>
<dbReference type="EnsemblPlants" id="TraesCS5B02G554300.1">
    <property type="protein sequence ID" value="TraesCS5B02G554300.1"/>
    <property type="gene ID" value="TraesCS5B02G554300"/>
</dbReference>
<dbReference type="InterPro" id="IPR002182">
    <property type="entry name" value="NB-ARC"/>
</dbReference>
<dbReference type="Gramene" id="TraesLDM5B03G03023470.1">
    <property type="protein sequence ID" value="TraesLDM5B03G03023470.1"/>
    <property type="gene ID" value="TraesLDM5B03G03023470"/>
</dbReference>
<proteinExistence type="inferred from homology"/>
<dbReference type="Gramene" id="TraesCS5B02G554300.1">
    <property type="protein sequence ID" value="TraesCS5B02G554300.1"/>
    <property type="gene ID" value="TraesCS5B02G554300"/>
</dbReference>
<dbReference type="CDD" id="cd14798">
    <property type="entry name" value="RX-CC_like"/>
    <property type="match status" value="1"/>
</dbReference>
<evidence type="ECO:0000256" key="4">
    <source>
        <dbReference type="ARBA" id="ARBA00022741"/>
    </source>
</evidence>
<dbReference type="Gramene" id="TraesLAC5B03G02975220.1">
    <property type="protein sequence ID" value="TraesLAC5B03G02975220.1"/>
    <property type="gene ID" value="TraesLAC5B03G02975220"/>
</dbReference>
<evidence type="ECO:0000256" key="3">
    <source>
        <dbReference type="ARBA" id="ARBA00022737"/>
    </source>
</evidence>
<dbReference type="OrthoDB" id="611104at2759"/>
<evidence type="ECO:0000256" key="1">
    <source>
        <dbReference type="ARBA" id="ARBA00008894"/>
    </source>
</evidence>
<dbReference type="Pfam" id="PF23559">
    <property type="entry name" value="WHD_DRP"/>
    <property type="match status" value="1"/>
</dbReference>
<dbReference type="AlphaFoldDB" id="A0A3B6LYL3"/>
<dbReference type="STRING" id="4565.A0A3B6LYL3"/>
<evidence type="ECO:0000313" key="11">
    <source>
        <dbReference type="EnsemblPlants" id="TraesCS5B02G554300.1"/>
    </source>
</evidence>
<name>A0A3B6LYL3_WHEAT</name>
<dbReference type="GO" id="GO:0002758">
    <property type="term" value="P:innate immune response-activating signaling pathway"/>
    <property type="evidence" value="ECO:0007669"/>
    <property type="project" value="UniProtKB-ARBA"/>
</dbReference>
<evidence type="ECO:0000256" key="2">
    <source>
        <dbReference type="ARBA" id="ARBA00022614"/>
    </source>
</evidence>
<dbReference type="InterPro" id="IPR044974">
    <property type="entry name" value="Disease_R_plants"/>
</dbReference>
<dbReference type="InterPro" id="IPR058922">
    <property type="entry name" value="WHD_DRP"/>
</dbReference>
<dbReference type="InterPro" id="IPR055414">
    <property type="entry name" value="LRR_R13L4/SHOC2-like"/>
</dbReference>
<feature type="domain" description="Disease resistance R13L4/SHOC-2-like LRR" evidence="10">
    <location>
        <begin position="624"/>
        <end position="793"/>
    </location>
</feature>
<dbReference type="Pfam" id="PF00931">
    <property type="entry name" value="NB-ARC"/>
    <property type="match status" value="1"/>
</dbReference>
<dbReference type="FunFam" id="1.10.10.10:FF:000322">
    <property type="entry name" value="Probable disease resistance protein At1g63360"/>
    <property type="match status" value="1"/>
</dbReference>
<feature type="domain" description="Disease resistance protein winged helix" evidence="9">
    <location>
        <begin position="458"/>
        <end position="523"/>
    </location>
</feature>
<dbReference type="SUPFAM" id="SSF52047">
    <property type="entry name" value="RNI-like"/>
    <property type="match status" value="1"/>
</dbReference>
<dbReference type="Gramene" id="TraesSTA5B03G03012090.1">
    <property type="protein sequence ID" value="TraesSTA5B03G03012090.1"/>
    <property type="gene ID" value="TraesSTA5B03G03012090"/>
</dbReference>
<evidence type="ECO:0000313" key="12">
    <source>
        <dbReference type="Proteomes" id="UP000019116"/>
    </source>
</evidence>
<dbReference type="Proteomes" id="UP000019116">
    <property type="component" value="Chromosome 5B"/>
</dbReference>
<evidence type="ECO:0000259" key="9">
    <source>
        <dbReference type="Pfam" id="PF23559"/>
    </source>
</evidence>
<dbReference type="Gramene" id="TraesJAG5B03G03017370.1">
    <property type="protein sequence ID" value="TraesJAG5B03G03017370.1"/>
    <property type="gene ID" value="TraesJAG5B03G03017370"/>
</dbReference>
<keyword evidence="6" id="KW-0175">Coiled coil</keyword>
<dbReference type="PaxDb" id="4565-Traes_5BL_214073888.1"/>
<evidence type="ECO:0000259" key="8">
    <source>
        <dbReference type="Pfam" id="PF18052"/>
    </source>
</evidence>
<dbReference type="GO" id="GO:0043531">
    <property type="term" value="F:ADP binding"/>
    <property type="evidence" value="ECO:0007669"/>
    <property type="project" value="InterPro"/>
</dbReference>
<dbReference type="PANTHER" id="PTHR23155:SF990">
    <property type="entry name" value="NB-ARC DOMAIN CONTAINING PROTEIN, EXPRESSED"/>
    <property type="match status" value="1"/>
</dbReference>
<keyword evidence="2" id="KW-0433">Leucine-rich repeat</keyword>
<feature type="domain" description="NB-ARC" evidence="7">
    <location>
        <begin position="156"/>
        <end position="334"/>
    </location>
</feature>
<dbReference type="Gene3D" id="1.10.8.430">
    <property type="entry name" value="Helical domain of apoptotic protease-activating factors"/>
    <property type="match status" value="1"/>
</dbReference>
<keyword evidence="4" id="KW-0547">Nucleotide-binding</keyword>
<dbReference type="SMR" id="A0A3B6LYL3"/>
<feature type="domain" description="Disease resistance N-terminal" evidence="8">
    <location>
        <begin position="5"/>
        <end position="78"/>
    </location>
</feature>
<sequence length="833" mass="94825">MAETAITAVLSKFGQLVASEANMLLQVGDDMMLMRDRLEWLQAFIRGTDPLSQVWLRQTRDIAFQAEDVLDQVDLKSKGYRGWKVWQKYLTGLCTQIAIRHRLSVRIKIINRRLQKMLENQKEYKIEHRPLATLASSTTATSAWRDGYKNAVGLDEDVKTLEKMLLHKDQPQQMFVSILGESGVGKKTLLCAIIGHTDVIYEFEIVVWFNMPADYTTEDLLQEIYDRACESAPQHHPNEGINIADKLRHLLKKKRYLVIIGGICSKTILNCVRVSLPDDNNGSRVVLVLDTESEEVAWHANTMNKDGINGIHMLGRLDEKRSRQLFCSRASRKELSDVKENGEMSKYSKIVYDITGGYPLAIVLLAGLLRFKEKPGQWEAVLQQLRLIPRMEDAQGVEENKITESVLSKGVHIEWQMSPITKSKLSTRTTTIERVFWASFEDIPNDLKSCFLYLAAIPKNTTIYTDEVVRIWMAEGFIKPQQGKTLEELGHAYLKELVLRCLVHIDKMNDVGIIEKVVVHQSLYGFLHSEAREAGFMDVHGMHDVFVPPSVRRLSFMSFKGGHMMRFTNKFCKLRSIICWVQEKDRSNDGQGVNQKRRHDLKFLCGSKFIRVISVHGLWIKEVPNEIGRVVHLRYLNVSGCKDLKKLPSSIKSLLNLQTLDITGTQVKEIHPSFWKIKTLRHVFADELTLPASIKEELEELQTLWGVKPAPAGEWVQGNCPLHKMTKLRTLGLQGFKQSKHGAALESALRKMSLLHHLDLTGDEIPSCVFTAQNLRCLEMVGLRGTIKWPEVVSDVRKVRPNLVRLTVVKGNGQEVPEHIKDQLHGILEVSGP</sequence>
<dbReference type="Gramene" id="TraesNOR5B03G03048360.1">
    <property type="protein sequence ID" value="TraesNOR5B03G03048360.1"/>
    <property type="gene ID" value="TraesNOR5B03G03048360"/>
</dbReference>
<keyword evidence="12" id="KW-1185">Reference proteome</keyword>
<dbReference type="Gene3D" id="1.20.5.4130">
    <property type="match status" value="1"/>
</dbReference>
<dbReference type="Pfam" id="PF18052">
    <property type="entry name" value="Rx_N"/>
    <property type="match status" value="1"/>
</dbReference>
<reference evidence="11" key="1">
    <citation type="submission" date="2018-08" db="EMBL/GenBank/DDBJ databases">
        <authorList>
            <person name="Rossello M."/>
        </authorList>
    </citation>
    <scope>NUCLEOTIDE SEQUENCE [LARGE SCALE GENOMIC DNA]</scope>
    <source>
        <strain evidence="11">cv. Chinese Spring</strain>
    </source>
</reference>
<dbReference type="SUPFAM" id="SSF52540">
    <property type="entry name" value="P-loop containing nucleoside triphosphate hydrolases"/>
    <property type="match status" value="1"/>
</dbReference>
<dbReference type="Gramene" id="TraesROB_scaffold_027084_01G000200.1">
    <property type="protein sequence ID" value="TraesROB_scaffold_027084_01G000200.1"/>
    <property type="gene ID" value="TraesROB_scaffold_027084_01G000200"/>
</dbReference>
<evidence type="ECO:0000256" key="6">
    <source>
        <dbReference type="ARBA" id="ARBA00023054"/>
    </source>
</evidence>
<dbReference type="InterPro" id="IPR042197">
    <property type="entry name" value="Apaf_helical"/>
</dbReference>
<dbReference type="InterPro" id="IPR041118">
    <property type="entry name" value="Rx_N"/>
</dbReference>
<dbReference type="InterPro" id="IPR027417">
    <property type="entry name" value="P-loop_NTPase"/>
</dbReference>
<organism evidence="11">
    <name type="scientific">Triticum aestivum</name>
    <name type="common">Wheat</name>
    <dbReference type="NCBI Taxonomy" id="4565"/>
    <lineage>
        <taxon>Eukaryota</taxon>
        <taxon>Viridiplantae</taxon>
        <taxon>Streptophyta</taxon>
        <taxon>Embryophyta</taxon>
        <taxon>Tracheophyta</taxon>
        <taxon>Spermatophyta</taxon>
        <taxon>Magnoliopsida</taxon>
        <taxon>Liliopsida</taxon>
        <taxon>Poales</taxon>
        <taxon>Poaceae</taxon>
        <taxon>BOP clade</taxon>
        <taxon>Pooideae</taxon>
        <taxon>Triticodae</taxon>
        <taxon>Triticeae</taxon>
        <taxon>Triticinae</taxon>
        <taxon>Triticum</taxon>
    </lineage>
</organism>